<dbReference type="EMBL" id="KE344693">
    <property type="protein sequence ID" value="EXB75951.1"/>
    <property type="molecule type" value="Genomic_DNA"/>
</dbReference>
<proteinExistence type="predicted"/>
<name>W9RIZ7_9ROSA</name>
<evidence type="ECO:0000313" key="1">
    <source>
        <dbReference type="EMBL" id="EXB75951.1"/>
    </source>
</evidence>
<gene>
    <name evidence="1" type="ORF">L484_022630</name>
</gene>
<dbReference type="AlphaFoldDB" id="W9RIZ7"/>
<keyword evidence="2" id="KW-1185">Reference proteome</keyword>
<evidence type="ECO:0000313" key="2">
    <source>
        <dbReference type="Proteomes" id="UP000030645"/>
    </source>
</evidence>
<protein>
    <submittedName>
        <fullName evidence="1">Uncharacterized protein</fullName>
    </submittedName>
</protein>
<dbReference type="Proteomes" id="UP000030645">
    <property type="component" value="Unassembled WGS sequence"/>
</dbReference>
<sequence length="93" mass="10422">MVYQKPNEYLKDWMTRFDKAVAATTYRSSRSPFCQSIRSVEGCPRFCPKGSGGVRRHPFEIATTLFPLQARSSDPGTRAYAKAITAVAMKSLK</sequence>
<accession>W9RIZ7</accession>
<reference evidence="2" key="1">
    <citation type="submission" date="2013-01" db="EMBL/GenBank/DDBJ databases">
        <title>Draft Genome Sequence of a Mulberry Tree, Morus notabilis C.K. Schneid.</title>
        <authorList>
            <person name="He N."/>
            <person name="Zhao S."/>
        </authorList>
    </citation>
    <scope>NUCLEOTIDE SEQUENCE</scope>
</reference>
<organism evidence="1 2">
    <name type="scientific">Morus notabilis</name>
    <dbReference type="NCBI Taxonomy" id="981085"/>
    <lineage>
        <taxon>Eukaryota</taxon>
        <taxon>Viridiplantae</taxon>
        <taxon>Streptophyta</taxon>
        <taxon>Embryophyta</taxon>
        <taxon>Tracheophyta</taxon>
        <taxon>Spermatophyta</taxon>
        <taxon>Magnoliopsida</taxon>
        <taxon>eudicotyledons</taxon>
        <taxon>Gunneridae</taxon>
        <taxon>Pentapetalae</taxon>
        <taxon>rosids</taxon>
        <taxon>fabids</taxon>
        <taxon>Rosales</taxon>
        <taxon>Moraceae</taxon>
        <taxon>Moreae</taxon>
        <taxon>Morus</taxon>
    </lineage>
</organism>